<sequence>MPSGILIFVGWIVQLFLCFYVIRFISNTITRCILTCLPCLLLTYMVTCEVPPLLMTSMLVVTYCWLASIRLIHLTIFSPNQCSTLRSFIFKFLWMFFPIVPCTRDYKEQWPILYDLISGAAKLLVNHWMYRWLLMCPGSDGYARLIMFYIYALAFTFLSDFQSAILRTVTRDKYMLKSLTNVPLISRSLREFWGRRYNQLIGTILRESVFQPALQRSSSPSIAALIVFLVSGLLHVHLAFITFGDFRDTMSTMTFFLLHGLACTIAAHTPFRLPAPVSWFLTLLFLLVTAPLQNGSFTKLGPDYYAVNRPPLIDNKWIPILSVPNFCPK</sequence>
<dbReference type="Proteomes" id="UP000663855">
    <property type="component" value="Unassembled WGS sequence"/>
</dbReference>
<feature type="transmembrane region" description="Helical" evidence="8">
    <location>
        <begin position="6"/>
        <end position="22"/>
    </location>
</feature>
<keyword evidence="4" id="KW-0808">Transferase</keyword>
<dbReference type="Proteomes" id="UP000663824">
    <property type="component" value="Unassembled WGS sequence"/>
</dbReference>
<name>A0A816CVC7_9BILA</name>
<dbReference type="Proteomes" id="UP000681967">
    <property type="component" value="Unassembled WGS sequence"/>
</dbReference>
<evidence type="ECO:0000313" key="13">
    <source>
        <dbReference type="EMBL" id="CAF3819780.1"/>
    </source>
</evidence>
<evidence type="ECO:0000259" key="9">
    <source>
        <dbReference type="Pfam" id="PF13813"/>
    </source>
</evidence>
<dbReference type="EMBL" id="CAJOBH010001515">
    <property type="protein sequence ID" value="CAF3859128.1"/>
    <property type="molecule type" value="Genomic_DNA"/>
</dbReference>
<organism evidence="10 15">
    <name type="scientific">Rotaria magnacalcarata</name>
    <dbReference type="NCBI Taxonomy" id="392030"/>
    <lineage>
        <taxon>Eukaryota</taxon>
        <taxon>Metazoa</taxon>
        <taxon>Spiralia</taxon>
        <taxon>Gnathifera</taxon>
        <taxon>Rotifera</taxon>
        <taxon>Eurotatoria</taxon>
        <taxon>Bdelloidea</taxon>
        <taxon>Philodinida</taxon>
        <taxon>Philodinidae</taxon>
        <taxon>Rotaria</taxon>
    </lineage>
</organism>
<keyword evidence="7 8" id="KW-0472">Membrane</keyword>
<evidence type="ECO:0000313" key="11">
    <source>
        <dbReference type="EMBL" id="CAF1936245.1"/>
    </source>
</evidence>
<evidence type="ECO:0000256" key="3">
    <source>
        <dbReference type="ARBA" id="ARBA00007282"/>
    </source>
</evidence>
<evidence type="ECO:0000313" key="12">
    <source>
        <dbReference type="EMBL" id="CAF3794482.1"/>
    </source>
</evidence>
<feature type="transmembrane region" description="Helical" evidence="8">
    <location>
        <begin position="29"/>
        <end position="47"/>
    </location>
</feature>
<evidence type="ECO:0000313" key="14">
    <source>
        <dbReference type="EMBL" id="CAF3859128.1"/>
    </source>
</evidence>
<evidence type="ECO:0000256" key="6">
    <source>
        <dbReference type="ARBA" id="ARBA00022989"/>
    </source>
</evidence>
<evidence type="ECO:0000256" key="2">
    <source>
        <dbReference type="ARBA" id="ARBA00005179"/>
    </source>
</evidence>
<feature type="transmembrane region" description="Helical" evidence="8">
    <location>
        <begin position="222"/>
        <end position="243"/>
    </location>
</feature>
<dbReference type="Proteomes" id="UP000681720">
    <property type="component" value="Unassembled WGS sequence"/>
</dbReference>
<evidence type="ECO:0000256" key="8">
    <source>
        <dbReference type="SAM" id="Phobius"/>
    </source>
</evidence>
<dbReference type="EMBL" id="CAJNRE010001201">
    <property type="protein sequence ID" value="CAF1936245.1"/>
    <property type="molecule type" value="Genomic_DNA"/>
</dbReference>
<evidence type="ECO:0000313" key="15">
    <source>
        <dbReference type="Proteomes" id="UP000663855"/>
    </source>
</evidence>
<evidence type="ECO:0000256" key="7">
    <source>
        <dbReference type="ARBA" id="ARBA00023136"/>
    </source>
</evidence>
<dbReference type="GO" id="GO:0016020">
    <property type="term" value="C:membrane"/>
    <property type="evidence" value="ECO:0007669"/>
    <property type="project" value="UniProtKB-SubCell"/>
</dbReference>
<dbReference type="PANTHER" id="PTHR31595">
    <property type="entry name" value="LONG-CHAIN-ALCOHOL O-FATTY-ACYLTRANSFERASE 3-RELATED"/>
    <property type="match status" value="1"/>
</dbReference>
<evidence type="ECO:0000256" key="1">
    <source>
        <dbReference type="ARBA" id="ARBA00004141"/>
    </source>
</evidence>
<dbReference type="GO" id="GO:0008374">
    <property type="term" value="F:O-acyltransferase activity"/>
    <property type="evidence" value="ECO:0007669"/>
    <property type="project" value="InterPro"/>
</dbReference>
<feature type="domain" description="Wax synthase" evidence="9">
    <location>
        <begin position="179"/>
        <end position="257"/>
    </location>
</feature>
<comment type="subcellular location">
    <subcellularLocation>
        <location evidence="1">Membrane</location>
        <topology evidence="1">Multi-pass membrane protein</topology>
    </subcellularLocation>
</comment>
<dbReference type="PANTHER" id="PTHR31595:SF57">
    <property type="entry name" value="OS04G0481900 PROTEIN"/>
    <property type="match status" value="1"/>
</dbReference>
<dbReference type="InterPro" id="IPR032805">
    <property type="entry name" value="Wax_synthase_dom"/>
</dbReference>
<dbReference type="EMBL" id="CAJNOV010018871">
    <property type="protein sequence ID" value="CAF1625118.1"/>
    <property type="molecule type" value="Genomic_DNA"/>
</dbReference>
<evidence type="ECO:0000313" key="10">
    <source>
        <dbReference type="EMBL" id="CAF1625118.1"/>
    </source>
</evidence>
<feature type="transmembrane region" description="Helical" evidence="8">
    <location>
        <begin position="142"/>
        <end position="165"/>
    </location>
</feature>
<evidence type="ECO:0000256" key="4">
    <source>
        <dbReference type="ARBA" id="ARBA00022679"/>
    </source>
</evidence>
<comment type="caution">
    <text evidence="10">The sequence shown here is derived from an EMBL/GenBank/DDBJ whole genome shotgun (WGS) entry which is preliminary data.</text>
</comment>
<gene>
    <name evidence="14" type="ORF">BYL167_LOCUS6284</name>
    <name evidence="10" type="ORF">CJN711_LOCUS38551</name>
    <name evidence="13" type="ORF">GIL414_LOCUS2152</name>
    <name evidence="11" type="ORF">MBJ925_LOCUS5073</name>
    <name evidence="12" type="ORF">SMN809_LOCUS819</name>
</gene>
<feature type="transmembrane region" description="Helical" evidence="8">
    <location>
        <begin position="273"/>
        <end position="292"/>
    </location>
</feature>
<dbReference type="Pfam" id="PF13813">
    <property type="entry name" value="MBOAT_2"/>
    <property type="match status" value="1"/>
</dbReference>
<keyword evidence="5 8" id="KW-0812">Transmembrane</keyword>
<dbReference type="Proteomes" id="UP000676336">
    <property type="component" value="Unassembled WGS sequence"/>
</dbReference>
<proteinExistence type="inferred from homology"/>
<comment type="pathway">
    <text evidence="2">Secondary metabolite biosynthesis.</text>
</comment>
<dbReference type="InterPro" id="IPR044851">
    <property type="entry name" value="Wax_synthase"/>
</dbReference>
<dbReference type="GO" id="GO:0006629">
    <property type="term" value="P:lipid metabolic process"/>
    <property type="evidence" value="ECO:0007669"/>
    <property type="project" value="InterPro"/>
</dbReference>
<evidence type="ECO:0000256" key="5">
    <source>
        <dbReference type="ARBA" id="ARBA00022692"/>
    </source>
</evidence>
<accession>A0A816CVC7</accession>
<dbReference type="EMBL" id="CAJOBJ010000393">
    <property type="protein sequence ID" value="CAF3819780.1"/>
    <property type="molecule type" value="Genomic_DNA"/>
</dbReference>
<dbReference type="AlphaFoldDB" id="A0A816CVC7"/>
<reference evidence="10" key="1">
    <citation type="submission" date="2021-02" db="EMBL/GenBank/DDBJ databases">
        <authorList>
            <person name="Nowell W R."/>
        </authorList>
    </citation>
    <scope>NUCLEOTIDE SEQUENCE</scope>
</reference>
<dbReference type="EMBL" id="CAJOBI010000106">
    <property type="protein sequence ID" value="CAF3794482.1"/>
    <property type="molecule type" value="Genomic_DNA"/>
</dbReference>
<keyword evidence="6 8" id="KW-1133">Transmembrane helix</keyword>
<protein>
    <recommendedName>
        <fullName evidence="9">Wax synthase domain-containing protein</fullName>
    </recommendedName>
</protein>
<comment type="similarity">
    <text evidence="3">Belongs to the wax synthase family.</text>
</comment>